<dbReference type="OrthoDB" id="1752183at2759"/>
<dbReference type="CDD" id="cd06222">
    <property type="entry name" value="RNase_H_like"/>
    <property type="match status" value="1"/>
</dbReference>
<organism evidence="2 3">
    <name type="scientific">Coptis chinensis</name>
    <dbReference type="NCBI Taxonomy" id="261450"/>
    <lineage>
        <taxon>Eukaryota</taxon>
        <taxon>Viridiplantae</taxon>
        <taxon>Streptophyta</taxon>
        <taxon>Embryophyta</taxon>
        <taxon>Tracheophyta</taxon>
        <taxon>Spermatophyta</taxon>
        <taxon>Magnoliopsida</taxon>
        <taxon>Ranunculales</taxon>
        <taxon>Ranunculaceae</taxon>
        <taxon>Coptidoideae</taxon>
        <taxon>Coptis</taxon>
    </lineage>
</organism>
<dbReference type="GO" id="GO:0003676">
    <property type="term" value="F:nucleic acid binding"/>
    <property type="evidence" value="ECO:0007669"/>
    <property type="project" value="InterPro"/>
</dbReference>
<name>A0A835IEB4_9MAGN</name>
<evidence type="ECO:0000259" key="1">
    <source>
        <dbReference type="Pfam" id="PF13456"/>
    </source>
</evidence>
<dbReference type="EMBL" id="JADFTS010000003">
    <property type="protein sequence ID" value="KAF9615077.1"/>
    <property type="molecule type" value="Genomic_DNA"/>
</dbReference>
<dbReference type="Proteomes" id="UP000631114">
    <property type="component" value="Unassembled WGS sequence"/>
</dbReference>
<dbReference type="InterPro" id="IPR012337">
    <property type="entry name" value="RNaseH-like_sf"/>
</dbReference>
<sequence length="154" mass="17032">MAMVDFKQNSRTIFDIKRQQPISTYLGNPTCLSRVTSKSFNPLLLRLQNRLRLWKTSTLSLSNGACHENPGPAGLGCVLRNYEGGFVAASVDYVPIRTSFLAEALAMRLGLYLAISYSITHIHIQSDSPTLISCIKGEDNDSPWEAAGIIEDIR</sequence>
<dbReference type="GO" id="GO:0004523">
    <property type="term" value="F:RNA-DNA hybrid ribonuclease activity"/>
    <property type="evidence" value="ECO:0007669"/>
    <property type="project" value="InterPro"/>
</dbReference>
<protein>
    <recommendedName>
        <fullName evidence="1">RNase H type-1 domain-containing protein</fullName>
    </recommendedName>
</protein>
<dbReference type="SUPFAM" id="SSF53098">
    <property type="entry name" value="Ribonuclease H-like"/>
    <property type="match status" value="1"/>
</dbReference>
<reference evidence="2 3" key="1">
    <citation type="submission" date="2020-10" db="EMBL/GenBank/DDBJ databases">
        <title>The Coptis chinensis genome and diversification of protoberbering-type alkaloids.</title>
        <authorList>
            <person name="Wang B."/>
            <person name="Shu S."/>
            <person name="Song C."/>
            <person name="Liu Y."/>
        </authorList>
    </citation>
    <scope>NUCLEOTIDE SEQUENCE [LARGE SCALE GENOMIC DNA]</scope>
    <source>
        <strain evidence="2">HL-2020</strain>
        <tissue evidence="2">Leaf</tissue>
    </source>
</reference>
<dbReference type="InterPro" id="IPR053151">
    <property type="entry name" value="RNase_H-like"/>
</dbReference>
<accession>A0A835IEB4</accession>
<gene>
    <name evidence="2" type="ORF">IFM89_021648</name>
</gene>
<dbReference type="AlphaFoldDB" id="A0A835IEB4"/>
<dbReference type="PANTHER" id="PTHR47723:SF4">
    <property type="entry name" value="PENTATRICOPEPTIDE REPEAT-CONTAINING-LIKE PROTEIN"/>
    <property type="match status" value="1"/>
</dbReference>
<comment type="caution">
    <text evidence="2">The sequence shown here is derived from an EMBL/GenBank/DDBJ whole genome shotgun (WGS) entry which is preliminary data.</text>
</comment>
<dbReference type="InterPro" id="IPR002156">
    <property type="entry name" value="RNaseH_domain"/>
</dbReference>
<dbReference type="Gene3D" id="3.30.420.10">
    <property type="entry name" value="Ribonuclease H-like superfamily/Ribonuclease H"/>
    <property type="match status" value="1"/>
</dbReference>
<evidence type="ECO:0000313" key="3">
    <source>
        <dbReference type="Proteomes" id="UP000631114"/>
    </source>
</evidence>
<dbReference type="InterPro" id="IPR044730">
    <property type="entry name" value="RNase_H-like_dom_plant"/>
</dbReference>
<feature type="domain" description="RNase H type-1" evidence="1">
    <location>
        <begin position="62"/>
        <end position="143"/>
    </location>
</feature>
<dbReference type="InterPro" id="IPR036397">
    <property type="entry name" value="RNaseH_sf"/>
</dbReference>
<evidence type="ECO:0000313" key="2">
    <source>
        <dbReference type="EMBL" id="KAF9615077.1"/>
    </source>
</evidence>
<keyword evidence="3" id="KW-1185">Reference proteome</keyword>
<dbReference type="Pfam" id="PF13456">
    <property type="entry name" value="RVT_3"/>
    <property type="match status" value="1"/>
</dbReference>
<proteinExistence type="predicted"/>
<dbReference type="PANTHER" id="PTHR47723">
    <property type="entry name" value="OS05G0353850 PROTEIN"/>
    <property type="match status" value="1"/>
</dbReference>